<dbReference type="AlphaFoldDB" id="A0AAT9GYG0"/>
<name>A0AAT9GYG0_9FLAO</name>
<reference evidence="2" key="1">
    <citation type="submission" date="2024-05" db="EMBL/GenBank/DDBJ databases">
        <title>Whole-Genome Sequence of CFS9, a Potential Fish Probiotic Isolated from the Body Surface of Silurus asotus.</title>
        <authorList>
            <person name="Kojima M."/>
            <person name="Tobioka K."/>
            <person name="Yokota K."/>
            <person name="Nakatani H."/>
            <person name="Hori K."/>
            <person name="Tamaru Y."/>
            <person name="Okazaki F."/>
        </authorList>
    </citation>
    <scope>NUCLEOTIDE SEQUENCE</scope>
    <source>
        <strain evidence="2">CFS9</strain>
    </source>
</reference>
<dbReference type="PANTHER" id="PTHR22916">
    <property type="entry name" value="GLYCOSYLTRANSFERASE"/>
    <property type="match status" value="1"/>
</dbReference>
<dbReference type="PANTHER" id="PTHR22916:SF3">
    <property type="entry name" value="UDP-GLCNAC:BETAGAL BETA-1,3-N-ACETYLGLUCOSAMINYLTRANSFERASE-LIKE PROTEIN 1"/>
    <property type="match status" value="1"/>
</dbReference>
<dbReference type="Pfam" id="PF00535">
    <property type="entry name" value="Glycos_transf_2"/>
    <property type="match status" value="1"/>
</dbReference>
<evidence type="ECO:0000259" key="1">
    <source>
        <dbReference type="Pfam" id="PF00535"/>
    </source>
</evidence>
<dbReference type="Gene3D" id="3.90.550.10">
    <property type="entry name" value="Spore Coat Polysaccharide Biosynthesis Protein SpsA, Chain A"/>
    <property type="match status" value="1"/>
</dbReference>
<protein>
    <recommendedName>
        <fullName evidence="1">Glycosyltransferase 2-like domain-containing protein</fullName>
    </recommendedName>
</protein>
<evidence type="ECO:0000313" key="2">
    <source>
        <dbReference type="EMBL" id="BFM42281.1"/>
    </source>
</evidence>
<gene>
    <name evidence="2" type="ORF">CFS9_09220</name>
</gene>
<accession>A0AAT9GYG0</accession>
<dbReference type="InterPro" id="IPR029044">
    <property type="entry name" value="Nucleotide-diphossugar_trans"/>
</dbReference>
<proteinExistence type="predicted"/>
<dbReference type="SUPFAM" id="SSF53448">
    <property type="entry name" value="Nucleotide-diphospho-sugar transferases"/>
    <property type="match status" value="1"/>
</dbReference>
<sequence>MGNSPKVSVCMITYGHENYILQAIEGVLMQKCDFEIELIIANDCSPDKTDIIIKEFIDNHPKKSCVKYFNHENNLGMMPNFIFAIKHCSGQYTALCEGDDYWTDPLKLQKQINFLETNLDYVLCFHEVNILKPNGEITEDFITKLPENYETLETLAKLGNYIHTPSVVFRNVIHEFPFEFQCTPIGDYFLYLMLAEHGKLKILDEKMAIYRYGVGVFSSTSQLQIVKNNHTLFTCLLSYLKDEQIKKIIFGRQKDDLNRIETLIKSEYDHVFVSRNLFFKTINSLMKDYKKPKKIIKKVKAKIFRNAEK</sequence>
<dbReference type="InterPro" id="IPR001173">
    <property type="entry name" value="Glyco_trans_2-like"/>
</dbReference>
<dbReference type="GO" id="GO:0016758">
    <property type="term" value="F:hexosyltransferase activity"/>
    <property type="evidence" value="ECO:0007669"/>
    <property type="project" value="UniProtKB-ARBA"/>
</dbReference>
<organism evidence="2">
    <name type="scientific">Flavobacterium sp. CFS9</name>
    <dbReference type="NCBI Taxonomy" id="3143118"/>
    <lineage>
        <taxon>Bacteria</taxon>
        <taxon>Pseudomonadati</taxon>
        <taxon>Bacteroidota</taxon>
        <taxon>Flavobacteriia</taxon>
        <taxon>Flavobacteriales</taxon>
        <taxon>Flavobacteriaceae</taxon>
        <taxon>Flavobacterium</taxon>
    </lineage>
</organism>
<dbReference type="EMBL" id="AP031573">
    <property type="protein sequence ID" value="BFM42281.1"/>
    <property type="molecule type" value="Genomic_DNA"/>
</dbReference>
<feature type="domain" description="Glycosyltransferase 2-like" evidence="1">
    <location>
        <begin position="8"/>
        <end position="173"/>
    </location>
</feature>